<proteinExistence type="predicted"/>
<evidence type="ECO:0000313" key="1">
    <source>
        <dbReference type="EMBL" id="SOR81956.1"/>
    </source>
</evidence>
<reference evidence="2" key="1">
    <citation type="submission" date="2017-11" db="EMBL/GenBank/DDBJ databases">
        <authorList>
            <person name="Wibberg D."/>
        </authorList>
    </citation>
    <scope>NUCLEOTIDE SEQUENCE [LARGE SCALE GENOMIC DNA]</scope>
</reference>
<dbReference type="NCBIfam" id="NF033521">
    <property type="entry name" value="lasso_leader_L3"/>
    <property type="match status" value="1"/>
</dbReference>
<dbReference type="EMBL" id="LT963352">
    <property type="protein sequence ID" value="SOR81956.1"/>
    <property type="molecule type" value="Genomic_DNA"/>
</dbReference>
<name>A0A2N9BF38_STRCX</name>
<protein>
    <recommendedName>
        <fullName evidence="3">Lasso RiPP family leader peptide-containing protein</fullName>
    </recommendedName>
</protein>
<dbReference type="Proteomes" id="UP000235464">
    <property type="component" value="Chromosome I"/>
</dbReference>
<dbReference type="RefSeq" id="WP_107500549.1">
    <property type="nucleotide sequence ID" value="NZ_LT962942.1"/>
</dbReference>
<dbReference type="AlphaFoldDB" id="A0A2N9BF38"/>
<dbReference type="InterPro" id="IPR046015">
    <property type="entry name" value="DUF5972"/>
</dbReference>
<gene>
    <name evidence="1" type="ORF">SCNRRL3882_5408</name>
</gene>
<accession>A0A2N9BF38</accession>
<keyword evidence="2" id="KW-1185">Reference proteome</keyword>
<evidence type="ECO:0000313" key="2">
    <source>
        <dbReference type="Proteomes" id="UP000235464"/>
    </source>
</evidence>
<sequence>MRTYERPTLTAVGSFRKTGLGFRDGPERFWFFRRRFF</sequence>
<dbReference type="Pfam" id="PF19397">
    <property type="entry name" value="DUF5972"/>
    <property type="match status" value="1"/>
</dbReference>
<evidence type="ECO:0008006" key="3">
    <source>
        <dbReference type="Google" id="ProtNLM"/>
    </source>
</evidence>
<organism evidence="1 2">
    <name type="scientific">Streptomyces chartreusis NRRL 3882</name>
    <dbReference type="NCBI Taxonomy" id="1079985"/>
    <lineage>
        <taxon>Bacteria</taxon>
        <taxon>Bacillati</taxon>
        <taxon>Actinomycetota</taxon>
        <taxon>Actinomycetes</taxon>
        <taxon>Kitasatosporales</taxon>
        <taxon>Streptomycetaceae</taxon>
        <taxon>Streptomyces</taxon>
    </lineage>
</organism>